<dbReference type="SUPFAM" id="SSF53474">
    <property type="entry name" value="alpha/beta-Hydrolases"/>
    <property type="match status" value="1"/>
</dbReference>
<dbReference type="Proteomes" id="UP000224915">
    <property type="component" value="Unassembled WGS sequence"/>
</dbReference>
<feature type="chain" id="PRO_5039508870" evidence="2">
    <location>
        <begin position="38"/>
        <end position="1032"/>
    </location>
</feature>
<feature type="domain" description="SLH" evidence="3">
    <location>
        <begin position="842"/>
        <end position="906"/>
    </location>
</feature>
<feature type="signal peptide" evidence="2">
    <location>
        <begin position="1"/>
        <end position="37"/>
    </location>
</feature>
<comment type="caution">
    <text evidence="4">The sequence shown here is derived from an EMBL/GenBank/DDBJ whole genome shotgun (WGS) entry which is preliminary data.</text>
</comment>
<feature type="region of interest" description="Disordered" evidence="1">
    <location>
        <begin position="120"/>
        <end position="167"/>
    </location>
</feature>
<dbReference type="InterPro" id="IPR001119">
    <property type="entry name" value="SLH_dom"/>
</dbReference>
<evidence type="ECO:0000313" key="4">
    <source>
        <dbReference type="EMBL" id="PFG20352.1"/>
    </source>
</evidence>
<dbReference type="AlphaFoldDB" id="A0A2A9D332"/>
<evidence type="ECO:0000256" key="2">
    <source>
        <dbReference type="SAM" id="SignalP"/>
    </source>
</evidence>
<reference evidence="4 5" key="1">
    <citation type="submission" date="2017-10" db="EMBL/GenBank/DDBJ databases">
        <title>Sequencing the genomes of 1000 actinobacteria strains.</title>
        <authorList>
            <person name="Klenk H.-P."/>
        </authorList>
    </citation>
    <scope>NUCLEOTIDE SEQUENCE [LARGE SCALE GENOMIC DNA]</scope>
    <source>
        <strain evidence="4 5">DSM 21801</strain>
    </source>
</reference>
<name>A0A2A9D332_9MICO</name>
<accession>A0A2A9D332</accession>
<evidence type="ECO:0000313" key="5">
    <source>
        <dbReference type="Proteomes" id="UP000224915"/>
    </source>
</evidence>
<feature type="domain" description="SLH" evidence="3">
    <location>
        <begin position="972"/>
        <end position="1032"/>
    </location>
</feature>
<gene>
    <name evidence="4" type="ORF">ATL40_1950</name>
</gene>
<sequence length="1032" mass="107648">MAPRENRHRGRGPRFPGPGRRARALAAGLLLSLVAGAAPASASPDSPTGMRVGVATAGQGWQARPIADRWELTVSLPERLPVRAAAPTLLVDGIELPATESPDGLSLTATTTLDLATTHDVSTGWSGEPTGALGGLVDHHDTSEPSEDEHTSTTGPAPVPREVLAPDPRERGAFTVARADYDLGTQAVDLVGLGDRRGELRAAVYYPAQAAGERPVVMLLHGRHEVCTGGWNPARYPCLDDQVEVPSHLGFGQSAETLASQGYVVVSVSANAINAHDNVDSVDYGATARGALVLSHLDLLERANAGEDIGLPPELTGRLDLDRVSLMGHSRGGEGVVRAAALNSQRAAPFGIVSIAQFAPTDFARLSVPDLPLLTVLPYCDGDLPDLQGQHYFEDSRDAVPDYSLRTTAVLLGANHNYFNAVWAEGPDARDDWAFQDADLSDPDCGTAAPGRLTAPDQQDAGTGLLAGWARLTLGGEDDLLAMFDGSGALPAGFPATETVAHLPERIDLLTVSSGTLPGEQVAEVGGATTEVCASLDQRPVHLPGLTPCGTLATITPAQAPHWTPARFAPSVPAGAALAVTWPRAGGGVAIGIGPQVSAVGHESLTFRLAPGSAPPQDLTVRVSDRTGRSADVALSSLSEALHPLPGSASPLDKTMLRTVTVPLADLGVDLTALARIDLLGTTAGSIYLADVALTSHSAGGTLGLALPSLRIEDSLVSEGDTDSEALVGVRLSRAADHEVTAWVEAVGTGGTGAQPAATRVSLPAGETCAVVRIPIRGDVAASFAPQASVRVTAAAVTGAVTSDPVGVLTVREDDAVVRSDGTPGEMLPYPGPQADPCAPAVQDVFIDVPAEDLYAEEIGWLAATGVTTGWPTPQGPEYRRLAPVARDAMAAFLYRYAGEPQYTPPAVSPFVDVSTRNMYYTEIAWLADQEISTGWSTPRGAEFRPLEPIARDAMAAFLYRFAGEPGFEAPSTSPFTDVATSNLYYDEITWLAATGVSTGWPRADGSAEFRPLLPIARDAMAAFLYRFARAE</sequence>
<proteinExistence type="predicted"/>
<keyword evidence="5" id="KW-1185">Reference proteome</keyword>
<organism evidence="4 5">
    <name type="scientific">Serinibacter salmoneus</name>
    <dbReference type="NCBI Taxonomy" id="556530"/>
    <lineage>
        <taxon>Bacteria</taxon>
        <taxon>Bacillati</taxon>
        <taxon>Actinomycetota</taxon>
        <taxon>Actinomycetes</taxon>
        <taxon>Micrococcales</taxon>
        <taxon>Beutenbergiaceae</taxon>
        <taxon>Serinibacter</taxon>
    </lineage>
</organism>
<protein>
    <submittedName>
        <fullName evidence="4">S-layer family protein</fullName>
    </submittedName>
</protein>
<evidence type="ECO:0000256" key="1">
    <source>
        <dbReference type="SAM" id="MobiDB-lite"/>
    </source>
</evidence>
<dbReference type="InterPro" id="IPR029058">
    <property type="entry name" value="AB_hydrolase_fold"/>
</dbReference>
<dbReference type="EMBL" id="PDJD01000001">
    <property type="protein sequence ID" value="PFG20352.1"/>
    <property type="molecule type" value="Genomic_DNA"/>
</dbReference>
<feature type="region of interest" description="Disordered" evidence="1">
    <location>
        <begin position="1"/>
        <end position="20"/>
    </location>
</feature>
<dbReference type="SUPFAM" id="SSF141072">
    <property type="entry name" value="CalX-like"/>
    <property type="match status" value="1"/>
</dbReference>
<feature type="compositionally biased region" description="Basic residues" evidence="1">
    <location>
        <begin position="1"/>
        <end position="12"/>
    </location>
</feature>
<dbReference type="Gene3D" id="3.40.50.1820">
    <property type="entry name" value="alpha/beta hydrolase"/>
    <property type="match status" value="1"/>
</dbReference>
<keyword evidence="2" id="KW-0732">Signal</keyword>
<dbReference type="PROSITE" id="PS51272">
    <property type="entry name" value="SLH"/>
    <property type="match status" value="3"/>
</dbReference>
<feature type="domain" description="SLH" evidence="3">
    <location>
        <begin position="907"/>
        <end position="971"/>
    </location>
</feature>
<evidence type="ECO:0000259" key="3">
    <source>
        <dbReference type="PROSITE" id="PS51272"/>
    </source>
</evidence>
<dbReference type="InterPro" id="IPR038081">
    <property type="entry name" value="CalX-like_sf"/>
</dbReference>
<feature type="compositionally biased region" description="Basic and acidic residues" evidence="1">
    <location>
        <begin position="137"/>
        <end position="151"/>
    </location>
</feature>